<keyword evidence="3" id="KW-0539">Nucleus</keyword>
<evidence type="ECO:0000313" key="8">
    <source>
        <dbReference type="EMBL" id="KAG9439278.1"/>
    </source>
</evidence>
<evidence type="ECO:0000256" key="3">
    <source>
        <dbReference type="ARBA" id="ARBA00023242"/>
    </source>
</evidence>
<dbReference type="PANTHER" id="PTHR21286:SF0">
    <property type="entry name" value="NUCLEAR PORE COMPLEX PROTEIN NUP160"/>
    <property type="match status" value="1"/>
</dbReference>
<feature type="domain" description="Nucleoporin Nup120/160 beta-propeller" evidence="4">
    <location>
        <begin position="56"/>
        <end position="521"/>
    </location>
</feature>
<evidence type="ECO:0000259" key="5">
    <source>
        <dbReference type="Pfam" id="PF17238"/>
    </source>
</evidence>
<comment type="subcellular location">
    <subcellularLocation>
        <location evidence="1">Nucleus</location>
    </subcellularLocation>
</comment>
<evidence type="ECO:0000259" key="6">
    <source>
        <dbReference type="Pfam" id="PF23347"/>
    </source>
</evidence>
<accession>A0AAV7DWD6</accession>
<comment type="caution">
    <text evidence="8">The sequence shown here is derived from an EMBL/GenBank/DDBJ whole genome shotgun (WGS) entry which is preliminary data.</text>
</comment>
<dbReference type="Proteomes" id="UP000825729">
    <property type="component" value="Unassembled WGS sequence"/>
</dbReference>
<feature type="domain" description="NUP160 middle TPR" evidence="7">
    <location>
        <begin position="917"/>
        <end position="1150"/>
    </location>
</feature>
<feature type="domain" description="NUP160 helical" evidence="5">
    <location>
        <begin position="545"/>
        <end position="731"/>
    </location>
</feature>
<protein>
    <recommendedName>
        <fullName evidence="10">Nuclear pore complex protein NUP160</fullName>
    </recommendedName>
</protein>
<feature type="domain" description="NUP160 C-terminal TPR" evidence="6">
    <location>
        <begin position="1196"/>
        <end position="1454"/>
    </location>
</feature>
<dbReference type="InterPro" id="IPR059141">
    <property type="entry name" value="Beta-prop_Nup120_160"/>
</dbReference>
<dbReference type="Pfam" id="PF23347">
    <property type="entry name" value="TPR_Nup160_C"/>
    <property type="match status" value="1"/>
</dbReference>
<dbReference type="GO" id="GO:0017056">
    <property type="term" value="F:structural constituent of nuclear pore"/>
    <property type="evidence" value="ECO:0007669"/>
    <property type="project" value="TreeGrafter"/>
</dbReference>
<dbReference type="InterPro" id="IPR021717">
    <property type="entry name" value="Nucleoporin_Nup160"/>
</dbReference>
<dbReference type="EMBL" id="JAINDJ010000008">
    <property type="protein sequence ID" value="KAG9439278.1"/>
    <property type="molecule type" value="Genomic_DNA"/>
</dbReference>
<organism evidence="8 9">
    <name type="scientific">Aristolochia fimbriata</name>
    <name type="common">White veined hardy Dutchman's pipe vine</name>
    <dbReference type="NCBI Taxonomy" id="158543"/>
    <lineage>
        <taxon>Eukaryota</taxon>
        <taxon>Viridiplantae</taxon>
        <taxon>Streptophyta</taxon>
        <taxon>Embryophyta</taxon>
        <taxon>Tracheophyta</taxon>
        <taxon>Spermatophyta</taxon>
        <taxon>Magnoliopsida</taxon>
        <taxon>Magnoliidae</taxon>
        <taxon>Piperales</taxon>
        <taxon>Aristolochiaceae</taxon>
        <taxon>Aristolochia</taxon>
    </lineage>
</organism>
<evidence type="ECO:0000313" key="9">
    <source>
        <dbReference type="Proteomes" id="UP000825729"/>
    </source>
</evidence>
<dbReference type="Pfam" id="PF23354">
    <property type="entry name" value="TPR_NUP160_120_M"/>
    <property type="match status" value="1"/>
</dbReference>
<reference evidence="8 9" key="1">
    <citation type="submission" date="2021-07" db="EMBL/GenBank/DDBJ databases">
        <title>The Aristolochia fimbriata genome: insights into angiosperm evolution, floral development and chemical biosynthesis.</title>
        <authorList>
            <person name="Jiao Y."/>
        </authorList>
    </citation>
    <scope>NUCLEOTIDE SEQUENCE [LARGE SCALE GENOMIC DNA]</scope>
    <source>
        <strain evidence="8">IBCAS-2021</strain>
        <tissue evidence="8">Leaf</tissue>
    </source>
</reference>
<name>A0AAV7DWD6_ARIFI</name>
<evidence type="ECO:0000256" key="2">
    <source>
        <dbReference type="ARBA" id="ARBA00022448"/>
    </source>
</evidence>
<dbReference type="InterPro" id="IPR035192">
    <property type="entry name" value="NUP160_hel_plant"/>
</dbReference>
<dbReference type="Pfam" id="PF17238">
    <property type="entry name" value="NUP160_helical_2"/>
    <property type="match status" value="1"/>
</dbReference>
<sequence>MASRSMAAVEVPVVGSDSVRWTEVTVPSSLQPLSEEPCGPLTVDAASCHILRDNTYVIWRIHKNQSKTLELLELTPCKEIPKTGLRLVFEDSLCPFAFICDNEAGTRAEQAYCLYILTISGIAYLLNLRSFASYVSGSILWQNDIEEIDVQAYQVGCIISVRATFGCLLVGRHDGSISCFYLGIASQSTPGFVHDLRDDAGMGRLWGLVSRGKVQSPVQDLVVSEVQGRKLLFVIHEDGCLRVWDLLSHVRLFSQNTSLPEFPGCRLSKLWVGTTKHAMKLIPLAILYRNTAEIDKETIMVFNLHFSEVDKRALSLERPIQHIHLGEGRLVDLIITHNKLWILKEDGSLLYDLFQTNANKEHVSGYGLQETFVADQLLQAPEHSSDDLLWASYSVFSSMKDQIVPFISSIFLRRLLHPGVCQSDALRATLRDHSKHLSDSEFQSLSVAALKREIFSVIENEGVTENPLSVFYYWKNICSQYFHYWCQNNIPYGLFLDHSTEAIGLIRKNSISLFRGLEDIELLVYGCFDESGNFAEMGFPLPDFSHDCDILLELLRCISGINHHLGRSAAIIYYEALSNPQMISSEDIIPCLLKILDLGYSTSVLASYRAQFGVDAAWEKERFDHKNQRKFSVEMLVSLRSLRDKATSWGRVLDILEKFLKHLVPCGSVPNSDVGVFFSINSSLLVQASAQVARVMLESAFDVLLLLGYLTNSSGQLLMDHKEISRIQLQLVPMTQKILFQWLIVHLMATTSSEAPLLEDFSFQLSSLHIDNSSDKQSWNKMLGRYGFTLACILLRNFPASDEDKTCLSSMSFPNPDNFVSLVRNFSSWIVWGRKGEEPSGSFHHQLDLATVLLRHHQYEAVENLLVLTNAHSRKEKASQSVQSVDGEWSACLHLLGFCLLLQAQGRLPGVGRERKIHEAVRCFFRAVSGEGAYQALHSLAFQTGLPFPSLDSAASWKLHYYQWAMQLFEQYNMSEAACQFAIAALEKIDEVTEDSLLEPATDIRGRLWANVFKFNLDLNNYKDAYCAIVSNPDEESQDICLRRFLIVLCERGASKVLCDGELPFVGLVDKLEKELVWKAERSAITAKPNSYKLLYAFEMYRSNWRKAATYMYQYSVRLIKEATLKEHQLSRVLHERINGLSAAINALNLVHPAYAWIDENSACPDQHSPNKKARTSEMTCGDNSELGKVQGCIDLQQLENEYMLTSAHYLLVLSNVKPVFADHQPNPSDTFDLLVQAGLYDMAFTILLRFWTGSAFKRELEHVFVALSQKCCPTKKGSSMTGTNVLLLTNGEEPTEVGMHEISPAAQNRQGSGHWEMLELYLEKYRKLHTRLPATVAETLLHMDPQIELPLWLVHMFKGGPWAASRGMTGQEPDAATLFRLYVNYGRYTEATNLLLEYLDSFASLRPANVINRKKMSAICFPYTAIERLWCELENCINGGLTGDHYDKLKRLLHGALLNHLTQLKVDSHDAVSSASL</sequence>
<evidence type="ECO:0000259" key="4">
    <source>
        <dbReference type="Pfam" id="PF11715"/>
    </source>
</evidence>
<dbReference type="InterPro" id="IPR056536">
    <property type="entry name" value="TPR_NUP160_C"/>
</dbReference>
<dbReference type="PANTHER" id="PTHR21286">
    <property type="entry name" value="NUCLEAR PORE COMPLEX PROTEIN NUP160"/>
    <property type="match status" value="1"/>
</dbReference>
<evidence type="ECO:0000259" key="7">
    <source>
        <dbReference type="Pfam" id="PF23354"/>
    </source>
</evidence>
<dbReference type="Pfam" id="PF11715">
    <property type="entry name" value="Beta-prop_Nup120_160"/>
    <property type="match status" value="1"/>
</dbReference>
<dbReference type="GO" id="GO:0005643">
    <property type="term" value="C:nuclear pore"/>
    <property type="evidence" value="ECO:0007669"/>
    <property type="project" value="UniProtKB-ARBA"/>
</dbReference>
<evidence type="ECO:0000256" key="1">
    <source>
        <dbReference type="ARBA" id="ARBA00004123"/>
    </source>
</evidence>
<keyword evidence="9" id="KW-1185">Reference proteome</keyword>
<keyword evidence="2" id="KW-0813">Transport</keyword>
<dbReference type="InterPro" id="IPR056535">
    <property type="entry name" value="TPR_NUP160_M"/>
</dbReference>
<gene>
    <name evidence="8" type="ORF">H6P81_019443</name>
</gene>
<proteinExistence type="predicted"/>
<evidence type="ECO:0008006" key="10">
    <source>
        <dbReference type="Google" id="ProtNLM"/>
    </source>
</evidence>